<organism evidence="1 2">
    <name type="scientific">Thioflexithrix psekupsensis</name>
    <dbReference type="NCBI Taxonomy" id="1570016"/>
    <lineage>
        <taxon>Bacteria</taxon>
        <taxon>Pseudomonadati</taxon>
        <taxon>Pseudomonadota</taxon>
        <taxon>Gammaproteobacteria</taxon>
        <taxon>Thiotrichales</taxon>
        <taxon>Thioflexithrix</taxon>
    </lineage>
</organism>
<dbReference type="RefSeq" id="WP_086489413.1">
    <property type="nucleotide sequence ID" value="NZ_MSLT01000023.1"/>
</dbReference>
<dbReference type="Proteomes" id="UP000194798">
    <property type="component" value="Unassembled WGS sequence"/>
</dbReference>
<name>A0A251X530_9GAMM</name>
<sequence>MKNLVTNPELFGAEDVSDLTVSKELQAQKLAELQAKLTHHPRGQTRGNLLIEYGYVCLSLEQDEEAWQAAREAFDIHVAYSEWENAVHACNIMFQANQADSLVALGNGVWLAVTFPIDTELSVLMLENIVNETPDNSDGAAVAAATAHYLVDLRTEGRQRDDLHFFTNQLLARVARRHSGIETNVGFQMWMQRLGLDDPDAFLNRLAQVLNIITQNEWWVDRDHIRETLPSLH</sequence>
<gene>
    <name evidence="1" type="ORF">TPSD3_15270</name>
</gene>
<dbReference type="AlphaFoldDB" id="A0A251X530"/>
<evidence type="ECO:0000313" key="2">
    <source>
        <dbReference type="Proteomes" id="UP000194798"/>
    </source>
</evidence>
<reference evidence="1 2" key="1">
    <citation type="submission" date="2016-12" db="EMBL/GenBank/DDBJ databases">
        <title>Thioflexothrix psekupsii D3 genome sequencing and assembly.</title>
        <authorList>
            <person name="Fomenkov A."/>
            <person name="Vincze T."/>
            <person name="Grabovich M."/>
            <person name="Anton B.P."/>
            <person name="Dubinina G."/>
            <person name="Orlova M."/>
            <person name="Belousova E."/>
            <person name="Roberts R.J."/>
        </authorList>
    </citation>
    <scope>NUCLEOTIDE SEQUENCE [LARGE SCALE GENOMIC DNA]</scope>
    <source>
        <strain evidence="1">D3</strain>
    </source>
</reference>
<evidence type="ECO:0000313" key="1">
    <source>
        <dbReference type="EMBL" id="OUD12465.1"/>
    </source>
</evidence>
<accession>A0A251X530</accession>
<keyword evidence="2" id="KW-1185">Reference proteome</keyword>
<protein>
    <submittedName>
        <fullName evidence="1">Uncharacterized protein</fullName>
    </submittedName>
</protein>
<proteinExistence type="predicted"/>
<dbReference type="EMBL" id="MSLT01000023">
    <property type="protein sequence ID" value="OUD12465.1"/>
    <property type="molecule type" value="Genomic_DNA"/>
</dbReference>
<dbReference type="OrthoDB" id="9775668at2"/>
<comment type="caution">
    <text evidence="1">The sequence shown here is derived from an EMBL/GenBank/DDBJ whole genome shotgun (WGS) entry which is preliminary data.</text>
</comment>